<accession>A0A1M6ZJB6</accession>
<dbReference type="InterPro" id="IPR050301">
    <property type="entry name" value="NTE"/>
</dbReference>
<evidence type="ECO:0000313" key="7">
    <source>
        <dbReference type="Proteomes" id="UP000184386"/>
    </source>
</evidence>
<dbReference type="Pfam" id="PF19890">
    <property type="entry name" value="DUF6363"/>
    <property type="match status" value="1"/>
</dbReference>
<feature type="short sequence motif" description="DGA/G" evidence="4">
    <location>
        <begin position="157"/>
        <end position="159"/>
    </location>
</feature>
<reference evidence="6 7" key="1">
    <citation type="submission" date="2016-11" db="EMBL/GenBank/DDBJ databases">
        <authorList>
            <person name="Jaros S."/>
            <person name="Januszkiewicz K."/>
            <person name="Wedrychowicz H."/>
        </authorList>
    </citation>
    <scope>NUCLEOTIDE SEQUENCE [LARGE SCALE GENOMIC DNA]</scope>
    <source>
        <strain evidence="6 7">DSM 15929</strain>
    </source>
</reference>
<name>A0A1M6ZJB6_9FIRM</name>
<dbReference type="PANTHER" id="PTHR14226">
    <property type="entry name" value="NEUROPATHY TARGET ESTERASE/SWISS CHEESE D.MELANOGASTER"/>
    <property type="match status" value="1"/>
</dbReference>
<dbReference type="RefSeq" id="WP_073279367.1">
    <property type="nucleotide sequence ID" value="NZ_FRAC01000029.1"/>
</dbReference>
<feature type="short sequence motif" description="GXSXG" evidence="4">
    <location>
        <begin position="35"/>
        <end position="39"/>
    </location>
</feature>
<proteinExistence type="predicted"/>
<comment type="caution">
    <text evidence="4">Lacks conserved residue(s) required for the propagation of feature annotation.</text>
</comment>
<dbReference type="GO" id="GO:0016787">
    <property type="term" value="F:hydrolase activity"/>
    <property type="evidence" value="ECO:0007669"/>
    <property type="project" value="UniProtKB-UniRule"/>
</dbReference>
<keyword evidence="7" id="KW-1185">Reference proteome</keyword>
<keyword evidence="3 4" id="KW-0443">Lipid metabolism</keyword>
<evidence type="ECO:0000256" key="3">
    <source>
        <dbReference type="ARBA" id="ARBA00023098"/>
    </source>
</evidence>
<dbReference type="Pfam" id="PF01734">
    <property type="entry name" value="Patatin"/>
    <property type="match status" value="1"/>
</dbReference>
<evidence type="ECO:0000256" key="2">
    <source>
        <dbReference type="ARBA" id="ARBA00022963"/>
    </source>
</evidence>
<dbReference type="STRING" id="1121322.SAMN02745136_04593"/>
<dbReference type="OrthoDB" id="9802424at2"/>
<dbReference type="PANTHER" id="PTHR14226:SF25">
    <property type="entry name" value="PHOSPHOESTERASE"/>
    <property type="match status" value="1"/>
</dbReference>
<dbReference type="EMBL" id="FRAC01000029">
    <property type="protein sequence ID" value="SHL30520.1"/>
    <property type="molecule type" value="Genomic_DNA"/>
</dbReference>
<organism evidence="6 7">
    <name type="scientific">Anaerocolumna jejuensis DSM 15929</name>
    <dbReference type="NCBI Taxonomy" id="1121322"/>
    <lineage>
        <taxon>Bacteria</taxon>
        <taxon>Bacillati</taxon>
        <taxon>Bacillota</taxon>
        <taxon>Clostridia</taxon>
        <taxon>Lachnospirales</taxon>
        <taxon>Lachnospiraceae</taxon>
        <taxon>Anaerocolumna</taxon>
    </lineage>
</organism>
<dbReference type="InterPro" id="IPR037483">
    <property type="entry name" value="YjjU-like"/>
</dbReference>
<feature type="active site" description="Proton acceptor" evidence="4">
    <location>
        <position position="157"/>
    </location>
</feature>
<dbReference type="InterPro" id="IPR002641">
    <property type="entry name" value="PNPLA_dom"/>
</dbReference>
<dbReference type="Gene3D" id="3.40.1090.10">
    <property type="entry name" value="Cytosolic phospholipase A2 catalytic domain"/>
    <property type="match status" value="1"/>
</dbReference>
<evidence type="ECO:0000256" key="4">
    <source>
        <dbReference type="PROSITE-ProRule" id="PRU01161"/>
    </source>
</evidence>
<evidence type="ECO:0000256" key="1">
    <source>
        <dbReference type="ARBA" id="ARBA00022801"/>
    </source>
</evidence>
<dbReference type="SUPFAM" id="SSF52151">
    <property type="entry name" value="FabD/lysophospholipase-like"/>
    <property type="match status" value="1"/>
</dbReference>
<feature type="active site" description="Nucleophile" evidence="4">
    <location>
        <position position="37"/>
    </location>
</feature>
<dbReference type="Proteomes" id="UP000184386">
    <property type="component" value="Unassembled WGS sequence"/>
</dbReference>
<keyword evidence="2 4" id="KW-0442">Lipid degradation</keyword>
<evidence type="ECO:0000313" key="6">
    <source>
        <dbReference type="EMBL" id="SHL30520.1"/>
    </source>
</evidence>
<gene>
    <name evidence="6" type="ORF">SAMN02745136_04593</name>
</gene>
<feature type="domain" description="PNPLA" evidence="5">
    <location>
        <begin position="4"/>
        <end position="170"/>
    </location>
</feature>
<sequence>MAGIVLEGGTFRPIFSAGIMDALLEGGVMFPYCIGVSAGISFGVSYISKQKGRNLEVLLNCRRDKRYIGTRNLIKCHSLFGLDFVYDEVPNKLYPFDWDTFLQYDGRALVGVTNAETGKAEYLNALEMDKKCTMLQATCAMPLFFPAINCNDSKYYDGGLADSIPIRKAIADGNEKNLIVLTRPKGYRRTLGRDSKIAMRLLRNKYPAMVEVIRERPDMYNETVDFCEELEREGKAVILRPDYTVESMEKDLAVLESNYKHGYDMAMKQMDVIKKLLT</sequence>
<keyword evidence="1 4" id="KW-0378">Hydrolase</keyword>
<dbReference type="CDD" id="cd07208">
    <property type="entry name" value="Pat_hypo_Ecoli_yjju_like"/>
    <property type="match status" value="1"/>
</dbReference>
<dbReference type="InterPro" id="IPR016035">
    <property type="entry name" value="Acyl_Trfase/lysoPLipase"/>
</dbReference>
<dbReference type="PROSITE" id="PS51635">
    <property type="entry name" value="PNPLA"/>
    <property type="match status" value="1"/>
</dbReference>
<protein>
    <submittedName>
        <fullName evidence="6">Predicted phospholipase, patatin/cPLA2 family</fullName>
    </submittedName>
</protein>
<evidence type="ECO:0000259" key="5">
    <source>
        <dbReference type="PROSITE" id="PS51635"/>
    </source>
</evidence>
<dbReference type="AlphaFoldDB" id="A0A1M6ZJB6"/>
<dbReference type="InterPro" id="IPR045943">
    <property type="entry name" value="DUF6363"/>
</dbReference>
<dbReference type="GO" id="GO:0016042">
    <property type="term" value="P:lipid catabolic process"/>
    <property type="evidence" value="ECO:0007669"/>
    <property type="project" value="UniProtKB-UniRule"/>
</dbReference>